<evidence type="ECO:0008006" key="3">
    <source>
        <dbReference type="Google" id="ProtNLM"/>
    </source>
</evidence>
<dbReference type="EMBL" id="JACVVK020000183">
    <property type="protein sequence ID" value="KAK7486146.1"/>
    <property type="molecule type" value="Genomic_DNA"/>
</dbReference>
<evidence type="ECO:0000313" key="2">
    <source>
        <dbReference type="Proteomes" id="UP001519460"/>
    </source>
</evidence>
<accession>A0ABD0KG15</accession>
<name>A0ABD0KG15_9CAEN</name>
<sequence>MGIRGLLSVILDRKSECSQTVDLIQVAKERGGIEILVDFYSFRALDRSKPVEESRSLQAQRVLADSRRGVCYDGRFRWQSGAGFEKSWN</sequence>
<gene>
    <name evidence="1" type="ORF">BaRGS_00022612</name>
</gene>
<reference evidence="1 2" key="1">
    <citation type="journal article" date="2023" name="Sci. Data">
        <title>Genome assembly of the Korean intertidal mud-creeper Batillaria attramentaria.</title>
        <authorList>
            <person name="Patra A.K."/>
            <person name="Ho P.T."/>
            <person name="Jun S."/>
            <person name="Lee S.J."/>
            <person name="Kim Y."/>
            <person name="Won Y.J."/>
        </authorList>
    </citation>
    <scope>NUCLEOTIDE SEQUENCE [LARGE SCALE GENOMIC DNA]</scope>
    <source>
        <strain evidence="1">Wonlab-2016</strain>
    </source>
</reference>
<keyword evidence="2" id="KW-1185">Reference proteome</keyword>
<proteinExistence type="predicted"/>
<protein>
    <recommendedName>
        <fullName evidence="3">Photolyase/cryptochrome alpha/beta domain-containing protein</fullName>
    </recommendedName>
</protein>
<evidence type="ECO:0000313" key="1">
    <source>
        <dbReference type="EMBL" id="KAK7486146.1"/>
    </source>
</evidence>
<dbReference type="AlphaFoldDB" id="A0ABD0KG15"/>
<dbReference type="Proteomes" id="UP001519460">
    <property type="component" value="Unassembled WGS sequence"/>
</dbReference>
<organism evidence="1 2">
    <name type="scientific">Batillaria attramentaria</name>
    <dbReference type="NCBI Taxonomy" id="370345"/>
    <lineage>
        <taxon>Eukaryota</taxon>
        <taxon>Metazoa</taxon>
        <taxon>Spiralia</taxon>
        <taxon>Lophotrochozoa</taxon>
        <taxon>Mollusca</taxon>
        <taxon>Gastropoda</taxon>
        <taxon>Caenogastropoda</taxon>
        <taxon>Sorbeoconcha</taxon>
        <taxon>Cerithioidea</taxon>
        <taxon>Batillariidae</taxon>
        <taxon>Batillaria</taxon>
    </lineage>
</organism>
<comment type="caution">
    <text evidence="1">The sequence shown here is derived from an EMBL/GenBank/DDBJ whole genome shotgun (WGS) entry which is preliminary data.</text>
</comment>